<evidence type="ECO:0000259" key="1">
    <source>
        <dbReference type="Pfam" id="PF08000"/>
    </source>
</evidence>
<dbReference type="CDD" id="cd13225">
    <property type="entry name" value="PH-like_bacteria"/>
    <property type="match status" value="1"/>
</dbReference>
<dbReference type="PANTHER" id="PTHR35796">
    <property type="entry name" value="HYPOTHETICAL CYTOSOLIC PROTEIN"/>
    <property type="match status" value="1"/>
</dbReference>
<dbReference type="InterPro" id="IPR037063">
    <property type="entry name" value="PHb_sf"/>
</dbReference>
<dbReference type="InterPro" id="IPR012544">
    <property type="entry name" value="PHb"/>
</dbReference>
<organism evidence="2 3">
    <name type="scientific">Neolewinella litorea</name>
    <dbReference type="NCBI Taxonomy" id="2562452"/>
    <lineage>
        <taxon>Bacteria</taxon>
        <taxon>Pseudomonadati</taxon>
        <taxon>Bacteroidota</taxon>
        <taxon>Saprospiria</taxon>
        <taxon>Saprospirales</taxon>
        <taxon>Lewinellaceae</taxon>
        <taxon>Neolewinella</taxon>
    </lineage>
</organism>
<sequence length="122" mass="13664">MDLLTSFSVTSQTTPDDGHDLIHPLLAEGETIELAYKHVRDRVWFTDRRILTLDVQGLTGSKKNFRSFPYGKIGSYAVETAGLMDTDADFKIWVSGVGLFEINFSRTIDVTPVNRLLASRVV</sequence>
<feature type="domain" description="Bacterial Pleckstrin homology" evidence="1">
    <location>
        <begin position="10"/>
        <end position="119"/>
    </location>
</feature>
<protein>
    <submittedName>
        <fullName evidence="2">PH domain-containing protein</fullName>
    </submittedName>
</protein>
<evidence type="ECO:0000313" key="2">
    <source>
        <dbReference type="EMBL" id="THH39424.1"/>
    </source>
</evidence>
<dbReference type="EMBL" id="SRSF01000004">
    <property type="protein sequence ID" value="THH39424.1"/>
    <property type="molecule type" value="Genomic_DNA"/>
</dbReference>
<dbReference type="RefSeq" id="WP_136459557.1">
    <property type="nucleotide sequence ID" value="NZ_SRSF01000004.1"/>
</dbReference>
<gene>
    <name evidence="2" type="ORF">E4021_11775</name>
</gene>
<dbReference type="Proteomes" id="UP000308528">
    <property type="component" value="Unassembled WGS sequence"/>
</dbReference>
<accession>A0A4S4NI61</accession>
<name>A0A4S4NI61_9BACT</name>
<comment type="caution">
    <text evidence="2">The sequence shown here is derived from an EMBL/GenBank/DDBJ whole genome shotgun (WGS) entry which is preliminary data.</text>
</comment>
<dbReference type="Gene3D" id="2.30.29.50">
    <property type="entry name" value="Bacterial Pleckstrin homology domain"/>
    <property type="match status" value="1"/>
</dbReference>
<dbReference type="PANTHER" id="PTHR35796:SF3">
    <property type="entry name" value="BHLH DOMAIN-CONTAINING PROTEIN"/>
    <property type="match status" value="1"/>
</dbReference>
<dbReference type="AlphaFoldDB" id="A0A4S4NI61"/>
<proteinExistence type="predicted"/>
<dbReference type="OrthoDB" id="9803613at2"/>
<dbReference type="Pfam" id="PF08000">
    <property type="entry name" value="bPH_1"/>
    <property type="match status" value="1"/>
</dbReference>
<evidence type="ECO:0000313" key="3">
    <source>
        <dbReference type="Proteomes" id="UP000308528"/>
    </source>
</evidence>
<keyword evidence="3" id="KW-1185">Reference proteome</keyword>
<reference evidence="2 3" key="1">
    <citation type="submission" date="2019-04" db="EMBL/GenBank/DDBJ databases">
        <title>Lewinella litorea sp. nov., isolated from a marine sand.</title>
        <authorList>
            <person name="Yoon J.-H."/>
        </authorList>
    </citation>
    <scope>NUCLEOTIDE SEQUENCE [LARGE SCALE GENOMIC DNA]</scope>
    <source>
        <strain evidence="2 3">HSMS-39</strain>
    </source>
</reference>
<dbReference type="SUPFAM" id="SSF50729">
    <property type="entry name" value="PH domain-like"/>
    <property type="match status" value="1"/>
</dbReference>